<keyword evidence="2" id="KW-1185">Reference proteome</keyword>
<sequence length="36" mass="3954">MKTAYYLVHPNPIELKPGAQTLKAWLVESAEGKTPA</sequence>
<accession>A0A1N7RSF2</accession>
<organism evidence="1 2">
    <name type="scientific">Paraburkholderia piptadeniae</name>
    <dbReference type="NCBI Taxonomy" id="1701573"/>
    <lineage>
        <taxon>Bacteria</taxon>
        <taxon>Pseudomonadati</taxon>
        <taxon>Pseudomonadota</taxon>
        <taxon>Betaproteobacteria</taxon>
        <taxon>Burkholderiales</taxon>
        <taxon>Burkholderiaceae</taxon>
        <taxon>Paraburkholderia</taxon>
    </lineage>
</organism>
<proteinExistence type="predicted"/>
<name>A0A1N7RSF2_9BURK</name>
<dbReference type="AlphaFoldDB" id="A0A1N7RSF2"/>
<dbReference type="Proteomes" id="UP000195569">
    <property type="component" value="Unassembled WGS sequence"/>
</dbReference>
<protein>
    <submittedName>
        <fullName evidence="1">Uncharacterized protein</fullName>
    </submittedName>
</protein>
<gene>
    <name evidence="1" type="ORF">BN2476_150044</name>
</gene>
<evidence type="ECO:0000313" key="1">
    <source>
        <dbReference type="EMBL" id="SIT37996.1"/>
    </source>
</evidence>
<dbReference type="EMBL" id="CYGY02000015">
    <property type="protein sequence ID" value="SIT37996.1"/>
    <property type="molecule type" value="Genomic_DNA"/>
</dbReference>
<comment type="caution">
    <text evidence="1">The sequence shown here is derived from an EMBL/GenBank/DDBJ whole genome shotgun (WGS) entry which is preliminary data.</text>
</comment>
<reference evidence="1" key="1">
    <citation type="submission" date="2016-12" db="EMBL/GenBank/DDBJ databases">
        <authorList>
            <person name="Moulin L."/>
        </authorList>
    </citation>
    <scope>NUCLEOTIDE SEQUENCE [LARGE SCALE GENOMIC DNA]</scope>
    <source>
        <strain evidence="1">STM 7183</strain>
    </source>
</reference>
<evidence type="ECO:0000313" key="2">
    <source>
        <dbReference type="Proteomes" id="UP000195569"/>
    </source>
</evidence>